<evidence type="ECO:0000256" key="4">
    <source>
        <dbReference type="SAM" id="MobiDB-lite"/>
    </source>
</evidence>
<dbReference type="Proteomes" id="UP000593564">
    <property type="component" value="Unassembled WGS sequence"/>
</dbReference>
<dbReference type="GO" id="GO:0003723">
    <property type="term" value="F:RNA binding"/>
    <property type="evidence" value="ECO:0007669"/>
    <property type="project" value="UniProtKB-UniRule"/>
</dbReference>
<feature type="region of interest" description="Disordered" evidence="4">
    <location>
        <begin position="848"/>
        <end position="868"/>
    </location>
</feature>
<dbReference type="InterPro" id="IPR000504">
    <property type="entry name" value="RRM_dom"/>
</dbReference>
<reference evidence="7" key="1">
    <citation type="journal article" date="2020" name="Nat. Commun.">
        <title>Genome assembly of wild tea tree DASZ reveals pedigree and selection history of tea varieties.</title>
        <authorList>
            <person name="Zhang W."/>
            <person name="Zhang Y."/>
            <person name="Qiu H."/>
            <person name="Guo Y."/>
            <person name="Wan H."/>
            <person name="Zhang X."/>
            <person name="Scossa F."/>
            <person name="Alseekh S."/>
            <person name="Zhang Q."/>
            <person name="Wang P."/>
            <person name="Xu L."/>
            <person name="Schmidt M.H."/>
            <person name="Jia X."/>
            <person name="Li D."/>
            <person name="Zhu A."/>
            <person name="Guo F."/>
            <person name="Chen W."/>
            <person name="Ni D."/>
            <person name="Usadel B."/>
            <person name="Fernie A.R."/>
            <person name="Wen W."/>
        </authorList>
    </citation>
    <scope>NUCLEOTIDE SEQUENCE [LARGE SCALE GENOMIC DNA]</scope>
    <source>
        <strain evidence="7">cv. G240</strain>
    </source>
</reference>
<comment type="caution">
    <text evidence="6">The sequence shown here is derived from an EMBL/GenBank/DDBJ whole genome shotgun (WGS) entry which is preliminary data.</text>
</comment>
<keyword evidence="2 3" id="KW-0694">RNA-binding</keyword>
<dbReference type="Gene3D" id="3.30.70.330">
    <property type="match status" value="9"/>
</dbReference>
<sequence>MFYRGYGDVGNGYEMGPKRQRVIDQGSSYGTSPGSGFMYNPSPYFYIGQPPPFPVVRLQGLPFDCSEADIEEFFHGLDIVDVLFVHNNGSFTGQAYCVLAYPLQVNFALQRNRQNIGRRYVEVFRSKRKEYYKAIANEVSESRGGSPHQSVSRAKSFDNGKDSAEHTGVLRLRGLPFSAGKDDIMDFFKDFVLSVDSIHITVNSEGRSTGEAFVGFANAEDSKAAMAKDRKTLGNRYVELFPSSHEELDAAISRGRSNISCKRKSSDEGKDLAEQLARRHKQAEEKERREKSGKLNWHWVVEIMFYRGYGDVGNRYEMGPKRQRVIDQGSSYGTSPGSGFMYNPSPYFYIGQPPPFPVVRLQGLPFDCSEADIEEFFYGLDIVDVLFVHKNGKFTGEAYCVLAYPLQVNFALQRNRQNIGRRYGDVGNRYEMGPKRQRVIDQGSSYGTSPGSGFMYNPSPYFYIGQPPPFPVVRLQGLPFDCSEADIEEFFYGLDIVDVLFVHKNGKFTGEAYCVLAYPLQVNFALQRNRQNIGRRYVEVFRSKRKEYYKPIANEVLESHGGSPHQSVSRAKSFDNGKDSAEHTGVLRLRGLPFSAGKDDIMDFFKDFVLSVDSIHITVNSEERSTGEAFVGFANAEDSKAAMAKDRKTLGNRYVELFPSSHEELDAAISRGRSNISCKRKSSDVGKDLAEQLARLTGEAFVEFAGMEDSKEAMAKDRMTLGSRYIELFPSSFEELIEALSRGRYGDVGNGYEMGPKRQRVIDQGSSYGTSLGSGFMYNPSPYFYIGQPPPFPVVRLQGLPFDCSEADIEEFFHGLDIVDNIGRRYVEVFRSKRKEYYKAIANEVSESRGGSRHQNVSRAKSFDNGKDSAEHTGVLRIRGLPFLAGKDDIMDFFKDFVLSVDSIHITVNSEGRSTGEAFVGFANAEDSKAAMAKDRKTLGNRYVELFPSSHEELDAAISRGRLTGEAFVEFASAEDSKEAMAKDRMTLGSRYIELFPSSFEELNEALSRGR</sequence>
<feature type="domain" description="RRM" evidence="5">
    <location>
        <begin position="874"/>
        <end position="951"/>
    </location>
</feature>
<feature type="region of interest" description="Disordered" evidence="4">
    <location>
        <begin position="559"/>
        <end position="579"/>
    </location>
</feature>
<evidence type="ECO:0000313" key="6">
    <source>
        <dbReference type="EMBL" id="KAF5955137.1"/>
    </source>
</evidence>
<keyword evidence="7" id="KW-1185">Reference proteome</keyword>
<name>A0A7J7HRZ3_CAMSI</name>
<reference evidence="6 7" key="2">
    <citation type="submission" date="2020-07" db="EMBL/GenBank/DDBJ databases">
        <title>Genome assembly of wild tea tree DASZ reveals pedigree and selection history of tea varieties.</title>
        <authorList>
            <person name="Zhang W."/>
        </authorList>
    </citation>
    <scope>NUCLEOTIDE SEQUENCE [LARGE SCALE GENOMIC DNA]</scope>
    <source>
        <strain evidence="7">cv. G240</strain>
        <tissue evidence="6">Leaf</tissue>
    </source>
</reference>
<organism evidence="6 7">
    <name type="scientific">Camellia sinensis</name>
    <name type="common">Tea plant</name>
    <name type="synonym">Thea sinensis</name>
    <dbReference type="NCBI Taxonomy" id="4442"/>
    <lineage>
        <taxon>Eukaryota</taxon>
        <taxon>Viridiplantae</taxon>
        <taxon>Streptophyta</taxon>
        <taxon>Embryophyta</taxon>
        <taxon>Tracheophyta</taxon>
        <taxon>Spermatophyta</taxon>
        <taxon>Magnoliopsida</taxon>
        <taxon>eudicotyledons</taxon>
        <taxon>Gunneridae</taxon>
        <taxon>Pentapetalae</taxon>
        <taxon>asterids</taxon>
        <taxon>Ericales</taxon>
        <taxon>Theaceae</taxon>
        <taxon>Camellia</taxon>
    </lineage>
</organism>
<feature type="domain" description="RRM" evidence="5">
    <location>
        <begin position="585"/>
        <end position="662"/>
    </location>
</feature>
<gene>
    <name evidence="6" type="ORF">HYC85_007993</name>
</gene>
<feature type="region of interest" description="Disordered" evidence="4">
    <location>
        <begin position="141"/>
        <end position="162"/>
    </location>
</feature>
<evidence type="ECO:0000256" key="1">
    <source>
        <dbReference type="ARBA" id="ARBA00022737"/>
    </source>
</evidence>
<keyword evidence="1" id="KW-0677">Repeat</keyword>
<evidence type="ECO:0000313" key="7">
    <source>
        <dbReference type="Proteomes" id="UP000593564"/>
    </source>
</evidence>
<dbReference type="AlphaFoldDB" id="A0A7J7HRZ3"/>
<dbReference type="InterPro" id="IPR035979">
    <property type="entry name" value="RBD_domain_sf"/>
</dbReference>
<evidence type="ECO:0000256" key="3">
    <source>
        <dbReference type="PROSITE-ProRule" id="PRU00176"/>
    </source>
</evidence>
<dbReference type="PANTHER" id="PTHR13976">
    <property type="entry name" value="HETEROGENEOUS NUCLEAR RIBONUCLEOPROTEIN-RELATED"/>
    <property type="match status" value="1"/>
</dbReference>
<dbReference type="InterPro" id="IPR050666">
    <property type="entry name" value="ESRP"/>
</dbReference>
<evidence type="ECO:0000259" key="5">
    <source>
        <dbReference type="PROSITE" id="PS50102"/>
    </source>
</evidence>
<dbReference type="SUPFAM" id="SSF54928">
    <property type="entry name" value="RNA-binding domain, RBD"/>
    <property type="match status" value="8"/>
</dbReference>
<protein>
    <recommendedName>
        <fullName evidence="5">RRM domain-containing protein</fullName>
    </recommendedName>
</protein>
<evidence type="ECO:0000256" key="2">
    <source>
        <dbReference type="ARBA" id="ARBA00022884"/>
    </source>
</evidence>
<dbReference type="SMART" id="SM00360">
    <property type="entry name" value="RRM"/>
    <property type="match status" value="6"/>
</dbReference>
<dbReference type="InterPro" id="IPR012677">
    <property type="entry name" value="Nucleotide-bd_a/b_plait_sf"/>
</dbReference>
<dbReference type="PROSITE" id="PS50102">
    <property type="entry name" value="RRM"/>
    <property type="match status" value="3"/>
</dbReference>
<proteinExistence type="predicted"/>
<dbReference type="CDD" id="cd12254">
    <property type="entry name" value="RRM_hnRNPH_ESRPs_RBM12_like"/>
    <property type="match status" value="6"/>
</dbReference>
<feature type="domain" description="RRM" evidence="5">
    <location>
        <begin position="168"/>
        <end position="245"/>
    </location>
</feature>
<dbReference type="Pfam" id="PF00076">
    <property type="entry name" value="RRM_1"/>
    <property type="match status" value="3"/>
</dbReference>
<accession>A0A7J7HRZ3</accession>
<dbReference type="EMBL" id="JACBKZ010000003">
    <property type="protein sequence ID" value="KAF5955137.1"/>
    <property type="molecule type" value="Genomic_DNA"/>
</dbReference>